<comment type="caution">
    <text evidence="1">The sequence shown here is derived from an EMBL/GenBank/DDBJ whole genome shotgun (WGS) entry which is preliminary data.</text>
</comment>
<keyword evidence="2" id="KW-1185">Reference proteome</keyword>
<protein>
    <submittedName>
        <fullName evidence="1">Uncharacterized protein</fullName>
    </submittedName>
</protein>
<dbReference type="AlphaFoldDB" id="A0A179B2R9"/>
<dbReference type="EMBL" id="LVZK01000003">
    <property type="protein sequence ID" value="OAP85381.1"/>
    <property type="molecule type" value="Genomic_DNA"/>
</dbReference>
<proteinExistence type="predicted"/>
<dbReference type="STRING" id="1823756.A4H34_09820"/>
<evidence type="ECO:0000313" key="1">
    <source>
        <dbReference type="EMBL" id="OAP85381.1"/>
    </source>
</evidence>
<reference evidence="1 2" key="1">
    <citation type="submission" date="2016-04" db="EMBL/GenBank/DDBJ databases">
        <title>Peptidophaga gingivicola gen. nov., sp. nov., isolated from human subgingival plaque.</title>
        <authorList>
            <person name="Beall C.J."/>
            <person name="Mokrzan E.M."/>
            <person name="Griffen A.L."/>
            <person name="Leys E.J."/>
        </authorList>
    </citation>
    <scope>NUCLEOTIDE SEQUENCE [LARGE SCALE GENOMIC DNA]</scope>
    <source>
        <strain evidence="1 2">BA112</strain>
    </source>
</reference>
<dbReference type="Proteomes" id="UP000078368">
    <property type="component" value="Unassembled WGS sequence"/>
</dbReference>
<dbReference type="RefSeq" id="WP_064231974.1">
    <property type="nucleotide sequence ID" value="NZ_LVZK01000003.1"/>
</dbReference>
<sequence length="140" mass="15320">MPCVTLPEKWSWRNGPFVAGQDVKEARGPAGSFGVEPSLILNEVRHPGVPLGKWLRNTLKEIERDLPSLHVIDVAQTRLGDVAADVIWATRSLAVNLTQVEYLTLTESSGIILLFTCSSADFAALNEEFARCAQSLETEA</sequence>
<evidence type="ECO:0000313" key="2">
    <source>
        <dbReference type="Proteomes" id="UP000078368"/>
    </source>
</evidence>
<organism evidence="1 2">
    <name type="scientific">Peptidiphaga gingivicola</name>
    <dbReference type="NCBI Taxonomy" id="2741497"/>
    <lineage>
        <taxon>Bacteria</taxon>
        <taxon>Bacillati</taxon>
        <taxon>Actinomycetota</taxon>
        <taxon>Actinomycetes</taxon>
        <taxon>Actinomycetales</taxon>
        <taxon>Actinomycetaceae</taxon>
        <taxon>Peptidiphaga</taxon>
    </lineage>
</organism>
<gene>
    <name evidence="1" type="ORF">A4H34_09820</name>
</gene>
<dbReference type="Gene3D" id="3.40.1000.10">
    <property type="entry name" value="Mog1/PsbP, alpha/beta/alpha sandwich"/>
    <property type="match status" value="1"/>
</dbReference>
<name>A0A179B2R9_9ACTO</name>
<accession>A0A179B2R9</accession>